<dbReference type="InParanoid" id="A0A1Z5KF73"/>
<evidence type="ECO:0000313" key="2">
    <source>
        <dbReference type="EMBL" id="GAX24943.1"/>
    </source>
</evidence>
<dbReference type="Proteomes" id="UP000198406">
    <property type="component" value="Unassembled WGS sequence"/>
</dbReference>
<name>A0A1Z5KF73_FISSO</name>
<sequence length="345" mass="39916">MSWIHYQLKNRFQRLRENPIDLETEYCFLPTDDWEGVKCDELPSWLHPLQVATWSPTGKERHILEWIVCTVGALIIMTLIMSRHKSSNKGLRRHPLPLVYLVAGLYHLYHYKFYIPLPERGWSTTPCHMGWLIRLTMHFVPMSEPVADILRHSLLCFSSLAALFIFQPDGEVTDAVSYGMFSWSLIHHALLITIPVYDVMTGRVSVLPPPAFGTKKQPSKLKYFLKWHLISISVYLLLTGTLFTPISLLSGVNWGWTLHFHATPLAINLGLTGPMYRPVWFGYCNFLFVVFRVMWLILDYCLRESGLSRFSRSNMLRLQLQLQKNAKAAVYGTTTTKKENELKAQ</sequence>
<feature type="transmembrane region" description="Helical" evidence="1">
    <location>
        <begin position="63"/>
        <end position="82"/>
    </location>
</feature>
<keyword evidence="1" id="KW-1133">Transmembrane helix</keyword>
<feature type="transmembrane region" description="Helical" evidence="1">
    <location>
        <begin position="186"/>
        <end position="206"/>
    </location>
</feature>
<keyword evidence="3" id="KW-1185">Reference proteome</keyword>
<dbReference type="OrthoDB" id="53233at2759"/>
<comment type="caution">
    <text evidence="2">The sequence shown here is derived from an EMBL/GenBank/DDBJ whole genome shotgun (WGS) entry which is preliminary data.</text>
</comment>
<feature type="transmembrane region" description="Helical" evidence="1">
    <location>
        <begin position="227"/>
        <end position="248"/>
    </location>
</feature>
<organism evidence="2 3">
    <name type="scientific">Fistulifera solaris</name>
    <name type="common">Oleaginous diatom</name>
    <dbReference type="NCBI Taxonomy" id="1519565"/>
    <lineage>
        <taxon>Eukaryota</taxon>
        <taxon>Sar</taxon>
        <taxon>Stramenopiles</taxon>
        <taxon>Ochrophyta</taxon>
        <taxon>Bacillariophyta</taxon>
        <taxon>Bacillariophyceae</taxon>
        <taxon>Bacillariophycidae</taxon>
        <taxon>Naviculales</taxon>
        <taxon>Naviculaceae</taxon>
        <taxon>Fistulifera</taxon>
    </lineage>
</organism>
<protein>
    <submittedName>
        <fullName evidence="2">Uncharacterized protein</fullName>
    </submittedName>
</protein>
<keyword evidence="1" id="KW-0812">Transmembrane</keyword>
<evidence type="ECO:0000256" key="1">
    <source>
        <dbReference type="SAM" id="Phobius"/>
    </source>
</evidence>
<dbReference type="AlphaFoldDB" id="A0A1Z5KF73"/>
<reference evidence="2 3" key="1">
    <citation type="journal article" date="2015" name="Plant Cell">
        <title>Oil accumulation by the oleaginous diatom Fistulifera solaris as revealed by the genome and transcriptome.</title>
        <authorList>
            <person name="Tanaka T."/>
            <person name="Maeda Y."/>
            <person name="Veluchamy A."/>
            <person name="Tanaka M."/>
            <person name="Abida H."/>
            <person name="Marechal E."/>
            <person name="Bowler C."/>
            <person name="Muto M."/>
            <person name="Sunaga Y."/>
            <person name="Tanaka M."/>
            <person name="Yoshino T."/>
            <person name="Taniguchi T."/>
            <person name="Fukuda Y."/>
            <person name="Nemoto M."/>
            <person name="Matsumoto M."/>
            <person name="Wong P.S."/>
            <person name="Aburatani S."/>
            <person name="Fujibuchi W."/>
        </authorList>
    </citation>
    <scope>NUCLEOTIDE SEQUENCE [LARGE SCALE GENOMIC DNA]</scope>
    <source>
        <strain evidence="2 3">JPCC DA0580</strain>
    </source>
</reference>
<evidence type="ECO:0000313" key="3">
    <source>
        <dbReference type="Proteomes" id="UP000198406"/>
    </source>
</evidence>
<gene>
    <name evidence="2" type="ORF">FisN_2Lh219</name>
</gene>
<dbReference type="EMBL" id="BDSP01000218">
    <property type="protein sequence ID" value="GAX24943.1"/>
    <property type="molecule type" value="Genomic_DNA"/>
</dbReference>
<accession>A0A1Z5KF73</accession>
<feature type="transmembrane region" description="Helical" evidence="1">
    <location>
        <begin position="280"/>
        <end position="302"/>
    </location>
</feature>
<keyword evidence="1" id="KW-0472">Membrane</keyword>
<proteinExistence type="predicted"/>